<comment type="caution">
    <text evidence="2">The sequence shown here is derived from an EMBL/GenBank/DDBJ whole genome shotgun (WGS) entry which is preliminary data.</text>
</comment>
<dbReference type="SUPFAM" id="SSF53335">
    <property type="entry name" value="S-adenosyl-L-methionine-dependent methyltransferases"/>
    <property type="match status" value="1"/>
</dbReference>
<dbReference type="InterPro" id="IPR029063">
    <property type="entry name" value="SAM-dependent_MTases_sf"/>
</dbReference>
<dbReference type="GO" id="GO:0032259">
    <property type="term" value="P:methylation"/>
    <property type="evidence" value="ECO:0007669"/>
    <property type="project" value="UniProtKB-KW"/>
</dbReference>
<dbReference type="SUPFAM" id="SSF48452">
    <property type="entry name" value="TPR-like"/>
    <property type="match status" value="1"/>
</dbReference>
<dbReference type="SMART" id="SM00028">
    <property type="entry name" value="TPR"/>
    <property type="match status" value="4"/>
</dbReference>
<organism evidence="2 3">
    <name type="scientific">Rhodovarius crocodyli</name>
    <dbReference type="NCBI Taxonomy" id="1979269"/>
    <lineage>
        <taxon>Bacteria</taxon>
        <taxon>Pseudomonadati</taxon>
        <taxon>Pseudomonadota</taxon>
        <taxon>Alphaproteobacteria</taxon>
        <taxon>Acetobacterales</taxon>
        <taxon>Roseomonadaceae</taxon>
        <taxon>Rhodovarius</taxon>
    </lineage>
</organism>
<dbReference type="Pfam" id="PF13649">
    <property type="entry name" value="Methyltransf_25"/>
    <property type="match status" value="1"/>
</dbReference>
<keyword evidence="2" id="KW-0489">Methyltransferase</keyword>
<dbReference type="InterPro" id="IPR011990">
    <property type="entry name" value="TPR-like_helical_dom_sf"/>
</dbReference>
<dbReference type="Gene3D" id="3.40.50.150">
    <property type="entry name" value="Vaccinia Virus protein VP39"/>
    <property type="match status" value="1"/>
</dbReference>
<protein>
    <submittedName>
        <fullName evidence="2">Methyltransferase domain-containing protein</fullName>
    </submittedName>
</protein>
<accession>A0A437MPT7</accession>
<evidence type="ECO:0000313" key="3">
    <source>
        <dbReference type="Proteomes" id="UP000282957"/>
    </source>
</evidence>
<dbReference type="Gene3D" id="1.25.40.10">
    <property type="entry name" value="Tetratricopeptide repeat domain"/>
    <property type="match status" value="2"/>
</dbReference>
<evidence type="ECO:0000259" key="1">
    <source>
        <dbReference type="Pfam" id="PF13649"/>
    </source>
</evidence>
<keyword evidence="3" id="KW-1185">Reference proteome</keyword>
<dbReference type="EMBL" id="SACL01000001">
    <property type="protein sequence ID" value="RVT99652.1"/>
    <property type="molecule type" value="Genomic_DNA"/>
</dbReference>
<dbReference type="CDD" id="cd02440">
    <property type="entry name" value="AdoMet_MTases"/>
    <property type="match status" value="1"/>
</dbReference>
<evidence type="ECO:0000313" key="2">
    <source>
        <dbReference type="EMBL" id="RVT99652.1"/>
    </source>
</evidence>
<keyword evidence="2" id="KW-0808">Transferase</keyword>
<dbReference type="InterPro" id="IPR019734">
    <property type="entry name" value="TPR_rpt"/>
</dbReference>
<proteinExistence type="predicted"/>
<dbReference type="AlphaFoldDB" id="A0A437MPT7"/>
<feature type="domain" description="Methyltransferase" evidence="1">
    <location>
        <begin position="225"/>
        <end position="314"/>
    </location>
</feature>
<gene>
    <name evidence="2" type="ORF">EOD42_02305</name>
</gene>
<dbReference type="GO" id="GO:0008168">
    <property type="term" value="F:methyltransferase activity"/>
    <property type="evidence" value="ECO:0007669"/>
    <property type="project" value="UniProtKB-KW"/>
</dbReference>
<dbReference type="Proteomes" id="UP000282957">
    <property type="component" value="Unassembled WGS sequence"/>
</dbReference>
<dbReference type="PANTHER" id="PTHR44998:SF1">
    <property type="entry name" value="UDP-N-ACETYLGLUCOSAMINE--PEPTIDE N-ACETYLGLUCOSAMINYLTRANSFERASE 110 KDA SUBUNIT"/>
    <property type="match status" value="1"/>
</dbReference>
<dbReference type="Pfam" id="PF13432">
    <property type="entry name" value="TPR_16"/>
    <property type="match status" value="2"/>
</dbReference>
<sequence>MEAESLYRRALKLNPNQPDAHNLLSVALRSRGALEEALAASARAVALAPGHPLMLANHGAALAEAGRLPEAISAMQQCLAAAPGDAVTWRNLGQALAAAGRAADAVGPLTTATQIAPTMAEAWLGLAHAQSEAGNPSAAHPAAVRALELAGRDKSLAEQARFLLAALGGGEAPDRAPAAYVRQLFDAFAPRFDAELEGNLEYRTPALLAQAMLAAGVPADGSAAVLDLGCGTGLSGVALAPFARRMEGVDLSPRMLDAARARGLYAALHEMDLLAFLPRKPAAWDVIAAADVLNYLGDLGPVLGAMRAALRPGGIIAFSLETGEAVPYELGQGMRYRHNAAHVRALAEAVGLTPRAESEVTLRMERGKPVAGTLLVLG</sequence>
<dbReference type="PANTHER" id="PTHR44998">
    <property type="match status" value="1"/>
</dbReference>
<dbReference type="OrthoDB" id="465636at2"/>
<dbReference type="InterPro" id="IPR041698">
    <property type="entry name" value="Methyltransf_25"/>
</dbReference>
<name>A0A437MPT7_9PROT</name>
<reference evidence="2 3" key="1">
    <citation type="submission" date="2019-01" db="EMBL/GenBank/DDBJ databases">
        <authorList>
            <person name="Chen W.-M."/>
        </authorList>
    </citation>
    <scope>NUCLEOTIDE SEQUENCE [LARGE SCALE GENOMIC DNA]</scope>
    <source>
        <strain evidence="2 3">CCP-6</strain>
    </source>
</reference>